<protein>
    <submittedName>
        <fullName evidence="1">DUF721 domain-containing protein</fullName>
    </submittedName>
</protein>
<accession>A0A7C1T7M5</accession>
<name>A0A7C1T7M5_UNCKA</name>
<dbReference type="AlphaFoldDB" id="A0A7C1T7M5"/>
<gene>
    <name evidence="1" type="ORF">ENI09_01385</name>
</gene>
<proteinExistence type="predicted"/>
<sequence>MTFEPLKETLDRSLRRSPVRAAALAIKVENEVKKGAPRWVEMVSFKDGKLTLSVPSPSHAQELYLKSRELIRKINEGVGGKTVEKIRFRVAGE</sequence>
<organism evidence="1">
    <name type="scientific">candidate division WWE3 bacterium</name>
    <dbReference type="NCBI Taxonomy" id="2053526"/>
    <lineage>
        <taxon>Bacteria</taxon>
        <taxon>Katanobacteria</taxon>
    </lineage>
</organism>
<dbReference type="InterPro" id="IPR007922">
    <property type="entry name" value="DciA-like"/>
</dbReference>
<evidence type="ECO:0000313" key="1">
    <source>
        <dbReference type="EMBL" id="HEB14042.1"/>
    </source>
</evidence>
<dbReference type="Proteomes" id="UP000885744">
    <property type="component" value="Unassembled WGS sequence"/>
</dbReference>
<dbReference type="EMBL" id="DRHH01000057">
    <property type="protein sequence ID" value="HEB14042.1"/>
    <property type="molecule type" value="Genomic_DNA"/>
</dbReference>
<dbReference type="Pfam" id="PF05258">
    <property type="entry name" value="DciA"/>
    <property type="match status" value="1"/>
</dbReference>
<comment type="caution">
    <text evidence="1">The sequence shown here is derived from an EMBL/GenBank/DDBJ whole genome shotgun (WGS) entry which is preliminary data.</text>
</comment>
<reference evidence="1" key="1">
    <citation type="journal article" date="2020" name="mSystems">
        <title>Genome- and Community-Level Interaction Insights into Carbon Utilization and Element Cycling Functions of Hydrothermarchaeota in Hydrothermal Sediment.</title>
        <authorList>
            <person name="Zhou Z."/>
            <person name="Liu Y."/>
            <person name="Xu W."/>
            <person name="Pan J."/>
            <person name="Luo Z.H."/>
            <person name="Li M."/>
        </authorList>
    </citation>
    <scope>NUCLEOTIDE SEQUENCE [LARGE SCALE GENOMIC DNA]</scope>
    <source>
        <strain evidence="1">HyVt-365</strain>
    </source>
</reference>